<dbReference type="InterPro" id="IPR011990">
    <property type="entry name" value="TPR-like_helical_dom_sf"/>
</dbReference>
<dbReference type="InterPro" id="IPR006665">
    <property type="entry name" value="OmpA-like"/>
</dbReference>
<dbReference type="PROSITE" id="PS50005">
    <property type="entry name" value="TPR"/>
    <property type="match status" value="1"/>
</dbReference>
<dbReference type="Proteomes" id="UP001228581">
    <property type="component" value="Unassembled WGS sequence"/>
</dbReference>
<feature type="domain" description="OmpA-like" evidence="5">
    <location>
        <begin position="1151"/>
        <end position="1266"/>
    </location>
</feature>
<organism evidence="6 7">
    <name type="scientific">Xanthocytophaga flava</name>
    <dbReference type="NCBI Taxonomy" id="3048013"/>
    <lineage>
        <taxon>Bacteria</taxon>
        <taxon>Pseudomonadati</taxon>
        <taxon>Bacteroidota</taxon>
        <taxon>Cytophagia</taxon>
        <taxon>Cytophagales</taxon>
        <taxon>Rhodocytophagaceae</taxon>
        <taxon>Xanthocytophaga</taxon>
    </lineage>
</organism>
<dbReference type="PRINTS" id="PR01021">
    <property type="entry name" value="OMPADOMAIN"/>
</dbReference>
<name>A0ABT7CK53_9BACT</name>
<dbReference type="InterPro" id="IPR006664">
    <property type="entry name" value="OMP_bac"/>
</dbReference>
<evidence type="ECO:0000313" key="7">
    <source>
        <dbReference type="Proteomes" id="UP001228581"/>
    </source>
</evidence>
<comment type="caution">
    <text evidence="6">The sequence shown here is derived from an EMBL/GenBank/DDBJ whole genome shotgun (WGS) entry which is preliminary data.</text>
</comment>
<evidence type="ECO:0000256" key="2">
    <source>
        <dbReference type="ARBA" id="ARBA00023136"/>
    </source>
</evidence>
<evidence type="ECO:0000256" key="1">
    <source>
        <dbReference type="ARBA" id="ARBA00004370"/>
    </source>
</evidence>
<comment type="subcellular location">
    <subcellularLocation>
        <location evidence="1">Membrane</location>
    </subcellularLocation>
</comment>
<dbReference type="InterPro" id="IPR011659">
    <property type="entry name" value="WD40"/>
</dbReference>
<evidence type="ECO:0000256" key="4">
    <source>
        <dbReference type="PROSITE-ProRule" id="PRU00473"/>
    </source>
</evidence>
<dbReference type="CDD" id="cd07185">
    <property type="entry name" value="OmpA_C-like"/>
    <property type="match status" value="1"/>
</dbReference>
<dbReference type="Gene3D" id="3.30.1330.60">
    <property type="entry name" value="OmpA-like domain"/>
    <property type="match status" value="1"/>
</dbReference>
<accession>A0ABT7CK53</accession>
<dbReference type="InterPro" id="IPR019734">
    <property type="entry name" value="TPR_rpt"/>
</dbReference>
<dbReference type="EMBL" id="JASJOT010000005">
    <property type="protein sequence ID" value="MDJ1493370.1"/>
    <property type="molecule type" value="Genomic_DNA"/>
</dbReference>
<gene>
    <name evidence="6" type="ORF">QNI19_10550</name>
</gene>
<dbReference type="PROSITE" id="PS51123">
    <property type="entry name" value="OMPA_2"/>
    <property type="match status" value="1"/>
</dbReference>
<protein>
    <submittedName>
        <fullName evidence="6">OmpA family protein</fullName>
    </submittedName>
</protein>
<keyword evidence="2 4" id="KW-0472">Membrane</keyword>
<feature type="repeat" description="TPR" evidence="3">
    <location>
        <begin position="54"/>
        <end position="87"/>
    </location>
</feature>
<evidence type="ECO:0000313" key="6">
    <source>
        <dbReference type="EMBL" id="MDJ1493370.1"/>
    </source>
</evidence>
<dbReference type="SUPFAM" id="SSF103088">
    <property type="entry name" value="OmpA-like"/>
    <property type="match status" value="1"/>
</dbReference>
<evidence type="ECO:0000259" key="5">
    <source>
        <dbReference type="PROSITE" id="PS51123"/>
    </source>
</evidence>
<dbReference type="SUPFAM" id="SSF48452">
    <property type="entry name" value="TPR-like"/>
    <property type="match status" value="1"/>
</dbReference>
<dbReference type="InterPro" id="IPR011042">
    <property type="entry name" value="6-blade_b-propeller_TolB-like"/>
</dbReference>
<dbReference type="Pfam" id="PF00691">
    <property type="entry name" value="OmpA"/>
    <property type="match status" value="1"/>
</dbReference>
<keyword evidence="7" id="KW-1185">Reference proteome</keyword>
<dbReference type="Gene3D" id="2.120.10.30">
    <property type="entry name" value="TolB, C-terminal domain"/>
    <property type="match status" value="1"/>
</dbReference>
<sequence length="1286" mass="147622">MKHFCTYLYLLFIYLTLFGGACWQPAKAQRTEAREVRASFPGSDQKNVDLPKQYQKLLVLSDTYFQYGQYDQALKYYGQIAAVYPDNLYISYQLAECQRQLFNYAEAESLFKKVYQADSVKYPEAFFYYGLAQKVNGKYTDAIRTFSAFQKYVNDQQISAKQQWLDRARLEQAGSQYALTRANTIQGNFQFKLLPGYVNTSGHDYAPVLMGQNDLVAITSTRIEKKADTYAPVGSTFSDIYIYTRQRDSTYHAFAHPLDDINTFWSEGSGFLTEDGKKFYFTRCPVDGDCSIYVTERKGDKWTKPVRLNNLINQPQTDSRHPALTASGDTLYFVSNRKDGFGMNDIWMSIQTERGKWQAPINLGNKVNTPYNDISPFYYASENQLFFASEGHVGFGGLDLYYVNTSPDHIKDTIVNLGAPFNSSRDDAFLVLGKEIGYMASNRKGGFGNFDIYSFLARNQQSELITVLPGKDSVLNALPLLIGISDAQKQVLDRIIGKKEAEKLYKTTLPLSEEEKQFYQTLSPEQKDQIENTAGAFMNRESASQRKAKDAFVYEKLASQKDSARVKRIIEAYRKAQQDNSALVLSEEDKAYYESKGSEERNELYRQIAGVLSNQLTDETVKKLQQDAYEYERLPAEEKDRINRMAAARYAAQLNNYDEKFREEDKFFYEKLSSESKDRMERLIIARMGQLRDSQDASLLTEEDKAYYEKLSPEEKQRINRMAAVRYDALVNEREEKYQDKDNYHYEKLSSEEKDRMNRLLAARNPANSQKLDLTDQSVDKSVEFEYEKLTPEEKNRINRMAAARYASKMNGTDEELKEEDGFFYEKLSPEEKNRIDRLVTTRMGVGKEVLDASVLTEEDKSYYEKLSPEEKRRIDRMAATKLTASPDTSDTKLTKEDAFFYEKLSPEEKNRIDRLMVARNNANHQLVDESLLESGDLKTYQEMPSEEKDRINRMAAARYAARMNGKTEKFTDEDTYFYEKLSPEEKERMDRIMSARAARKGIFQDQSALNGDEFAFKRLPAESTNKRFSKSGLASNTSLIADNSVLSPILFSDALVSLNTSYLDGKYTKMTLSGQLMEVKTKQPMATSTMLLTDEKGKILQTIVPNADGTFQFQNITVQGVLTVRLEMSSNSSEEGKVIYTRDLKLIANEETPKLEVFGVAYFDFNSYTLAPKTIQLLESLLKYYKQNPAIRIEFNIFADEAGSYEYNLALTRKRGVAIQDYLQARGISPKNMAVYARGEQERNLNKPPQYIEARKVIISVERPKAISESPQDSFFILQTPVYLK</sequence>
<proteinExistence type="predicted"/>
<dbReference type="Gene3D" id="1.25.40.10">
    <property type="entry name" value="Tetratricopeptide repeat domain"/>
    <property type="match status" value="1"/>
</dbReference>
<dbReference type="PROSITE" id="PS51257">
    <property type="entry name" value="PROKAR_LIPOPROTEIN"/>
    <property type="match status" value="1"/>
</dbReference>
<evidence type="ECO:0000256" key="3">
    <source>
        <dbReference type="PROSITE-ProRule" id="PRU00339"/>
    </source>
</evidence>
<dbReference type="InterPro" id="IPR036737">
    <property type="entry name" value="OmpA-like_sf"/>
</dbReference>
<dbReference type="Pfam" id="PF14559">
    <property type="entry name" value="TPR_19"/>
    <property type="match status" value="1"/>
</dbReference>
<keyword evidence="3" id="KW-0802">TPR repeat</keyword>
<dbReference type="Pfam" id="PF07676">
    <property type="entry name" value="PD40"/>
    <property type="match status" value="2"/>
</dbReference>
<dbReference type="SUPFAM" id="SSF82171">
    <property type="entry name" value="DPP6 N-terminal domain-like"/>
    <property type="match status" value="1"/>
</dbReference>
<reference evidence="6 7" key="1">
    <citation type="submission" date="2023-05" db="EMBL/GenBank/DDBJ databases">
        <authorList>
            <person name="Zhang X."/>
        </authorList>
    </citation>
    <scope>NUCLEOTIDE SEQUENCE [LARGE SCALE GENOMIC DNA]</scope>
    <source>
        <strain evidence="6 7">DM2B3-1</strain>
    </source>
</reference>